<feature type="transmembrane region" description="Helical" evidence="1">
    <location>
        <begin position="12"/>
        <end position="31"/>
    </location>
</feature>
<dbReference type="Pfam" id="PF20221">
    <property type="entry name" value="DUF6580"/>
    <property type="match status" value="1"/>
</dbReference>
<keyword evidence="3" id="KW-1185">Reference proteome</keyword>
<protein>
    <recommendedName>
        <fullName evidence="4">Biotin transporter</fullName>
    </recommendedName>
</protein>
<accession>A0A4R0NLE7</accession>
<feature type="transmembrane region" description="Helical" evidence="1">
    <location>
        <begin position="37"/>
        <end position="55"/>
    </location>
</feature>
<feature type="transmembrane region" description="Helical" evidence="1">
    <location>
        <begin position="90"/>
        <end position="107"/>
    </location>
</feature>
<name>A0A4R0NLE7_9SPHI</name>
<evidence type="ECO:0000313" key="2">
    <source>
        <dbReference type="EMBL" id="TCD01642.1"/>
    </source>
</evidence>
<reference evidence="2 3" key="1">
    <citation type="submission" date="2019-02" db="EMBL/GenBank/DDBJ databases">
        <title>Pedobacter sp. RP-1-14 sp. nov., isolated from Arctic soil.</title>
        <authorList>
            <person name="Dahal R.H."/>
        </authorList>
    </citation>
    <scope>NUCLEOTIDE SEQUENCE [LARGE SCALE GENOMIC DNA]</scope>
    <source>
        <strain evidence="2 3">RP-1-14</strain>
    </source>
</reference>
<dbReference type="OrthoDB" id="9806699at2"/>
<organism evidence="2 3">
    <name type="scientific">Pedobacter psychroterrae</name>
    <dbReference type="NCBI Taxonomy" id="2530453"/>
    <lineage>
        <taxon>Bacteria</taxon>
        <taxon>Pseudomonadati</taxon>
        <taxon>Bacteroidota</taxon>
        <taxon>Sphingobacteriia</taxon>
        <taxon>Sphingobacteriales</taxon>
        <taxon>Sphingobacteriaceae</taxon>
        <taxon>Pedobacter</taxon>
    </lineage>
</organism>
<comment type="caution">
    <text evidence="2">The sequence shown here is derived from an EMBL/GenBank/DDBJ whole genome shotgun (WGS) entry which is preliminary data.</text>
</comment>
<evidence type="ECO:0008006" key="4">
    <source>
        <dbReference type="Google" id="ProtNLM"/>
    </source>
</evidence>
<keyword evidence="1" id="KW-1133">Transmembrane helix</keyword>
<evidence type="ECO:0000313" key="3">
    <source>
        <dbReference type="Proteomes" id="UP000293347"/>
    </source>
</evidence>
<evidence type="ECO:0000256" key="1">
    <source>
        <dbReference type="SAM" id="Phobius"/>
    </source>
</evidence>
<dbReference type="InterPro" id="IPR046487">
    <property type="entry name" value="DUF6580"/>
</dbReference>
<feature type="transmembrane region" description="Helical" evidence="1">
    <location>
        <begin position="119"/>
        <end position="141"/>
    </location>
</feature>
<feature type="transmembrane region" description="Helical" evidence="1">
    <location>
        <begin position="62"/>
        <end position="84"/>
    </location>
</feature>
<keyword evidence="1" id="KW-0472">Membrane</keyword>
<dbReference type="Proteomes" id="UP000293347">
    <property type="component" value="Unassembled WGS sequence"/>
</dbReference>
<keyword evidence="1" id="KW-0812">Transmembrane</keyword>
<proteinExistence type="predicted"/>
<dbReference type="AlphaFoldDB" id="A0A4R0NLE7"/>
<dbReference type="EMBL" id="SJSL01000002">
    <property type="protein sequence ID" value="TCD01642.1"/>
    <property type="molecule type" value="Genomic_DNA"/>
</dbReference>
<sequence>MTMSDIKFNPRILVVLLIIVFISVIRIVMPYSDNFDSIAGFSAVGAIALFGGAYFNTNFKAFGFPLAILLLSDIFIAQTSGYGFFYAGWYWTYIAFILMVFAAKFLLAKINVLNFVTSVIAIVLIHWIVSDISAMYIPGLYEPTLAGYWKCLVAAIPFELKFLYGTVIYGGVMFGAFELLKVKYPALSLVRVTAR</sequence>
<gene>
    <name evidence="2" type="ORF">EZ437_13055</name>
</gene>
<feature type="transmembrane region" description="Helical" evidence="1">
    <location>
        <begin position="161"/>
        <end position="180"/>
    </location>
</feature>